<keyword evidence="5" id="KW-1185">Reference proteome</keyword>
<proteinExistence type="predicted"/>
<dbReference type="Pfam" id="PF13508">
    <property type="entry name" value="Acetyltransf_7"/>
    <property type="match status" value="1"/>
</dbReference>
<evidence type="ECO:0000259" key="3">
    <source>
        <dbReference type="PROSITE" id="PS51186"/>
    </source>
</evidence>
<feature type="domain" description="N-acetyltransferase" evidence="3">
    <location>
        <begin position="5"/>
        <end position="142"/>
    </location>
</feature>
<reference evidence="4 5" key="1">
    <citation type="submission" date="2019-11" db="EMBL/GenBank/DDBJ databases">
        <authorList>
            <person name="Li J."/>
        </authorList>
    </citation>
    <scope>NUCLEOTIDE SEQUENCE [LARGE SCALE GENOMIC DNA]</scope>
    <source>
        <strain evidence="4 5">MF47</strain>
    </source>
</reference>
<accession>A0A5Q2MQE0</accession>
<dbReference type="Gene3D" id="3.40.630.30">
    <property type="match status" value="1"/>
</dbReference>
<dbReference type="InterPro" id="IPR000182">
    <property type="entry name" value="GNAT_dom"/>
</dbReference>
<dbReference type="PROSITE" id="PS51186">
    <property type="entry name" value="GNAT"/>
    <property type="match status" value="1"/>
</dbReference>
<dbReference type="KEGG" id="aef:GEV26_14520"/>
<evidence type="ECO:0000256" key="1">
    <source>
        <dbReference type="ARBA" id="ARBA00022679"/>
    </source>
</evidence>
<dbReference type="CDD" id="cd04301">
    <property type="entry name" value="NAT_SF"/>
    <property type="match status" value="1"/>
</dbReference>
<name>A0A5Q2MQE0_9ACTN</name>
<dbReference type="PANTHER" id="PTHR43800:SF1">
    <property type="entry name" value="PEPTIDYL-LYSINE N-ACETYLTRANSFERASE YJAB"/>
    <property type="match status" value="1"/>
</dbReference>
<organism evidence="4 5">
    <name type="scientific">Aeromicrobium yanjiei</name>
    <dbReference type="NCBI Taxonomy" id="2662028"/>
    <lineage>
        <taxon>Bacteria</taxon>
        <taxon>Bacillati</taxon>
        <taxon>Actinomycetota</taxon>
        <taxon>Actinomycetes</taxon>
        <taxon>Propionibacteriales</taxon>
        <taxon>Nocardioidaceae</taxon>
        <taxon>Aeromicrobium</taxon>
    </lineage>
</organism>
<dbReference type="EMBL" id="CP045737">
    <property type="protein sequence ID" value="QGG42490.1"/>
    <property type="molecule type" value="Genomic_DNA"/>
</dbReference>
<dbReference type="Proteomes" id="UP000392064">
    <property type="component" value="Chromosome"/>
</dbReference>
<dbReference type="AlphaFoldDB" id="A0A5Q2MQE0"/>
<dbReference type="PANTHER" id="PTHR43800">
    <property type="entry name" value="PEPTIDYL-LYSINE N-ACETYLTRANSFERASE YJAB"/>
    <property type="match status" value="1"/>
</dbReference>
<keyword evidence="2" id="KW-0012">Acyltransferase</keyword>
<evidence type="ECO:0000313" key="4">
    <source>
        <dbReference type="EMBL" id="QGG42490.1"/>
    </source>
</evidence>
<keyword evidence="1 4" id="KW-0808">Transferase</keyword>
<dbReference type="RefSeq" id="WP_153654188.1">
    <property type="nucleotide sequence ID" value="NZ_CP045737.1"/>
</dbReference>
<dbReference type="GO" id="GO:0016747">
    <property type="term" value="F:acyltransferase activity, transferring groups other than amino-acyl groups"/>
    <property type="evidence" value="ECO:0007669"/>
    <property type="project" value="InterPro"/>
</dbReference>
<dbReference type="SUPFAM" id="SSF55729">
    <property type="entry name" value="Acyl-CoA N-acyltransferases (Nat)"/>
    <property type="match status" value="1"/>
</dbReference>
<evidence type="ECO:0000256" key="2">
    <source>
        <dbReference type="ARBA" id="ARBA00023315"/>
    </source>
</evidence>
<sequence length="142" mass="15750">MHPAHAVREAREGDLDALTDVWERAARSSHAFMGDEEIAGMRPFIRDAYLPSMDVWLVEDGSAAIAFVGARDSHVELLYVDPPFHGRGLGTYLLARVGATSVEVYEGNDTGLGFYRSQGFVAVRRRERDAAGRPFPMVVLER</sequence>
<dbReference type="InterPro" id="IPR016181">
    <property type="entry name" value="Acyl_CoA_acyltransferase"/>
</dbReference>
<protein>
    <submittedName>
        <fullName evidence="4">GNAT family N-acetyltransferase</fullName>
    </submittedName>
</protein>
<evidence type="ECO:0000313" key="5">
    <source>
        <dbReference type="Proteomes" id="UP000392064"/>
    </source>
</evidence>
<gene>
    <name evidence="4" type="ORF">GEV26_14520</name>
</gene>